<dbReference type="SFLD" id="SFLDS00003">
    <property type="entry name" value="Haloacid_Dehalogenase"/>
    <property type="match status" value="1"/>
</dbReference>
<reference evidence="1 2" key="1">
    <citation type="submission" date="2018-09" db="EMBL/GenBank/DDBJ databases">
        <title>Murine metabolic-syndrome-specific gut microbial biobank.</title>
        <authorList>
            <person name="Liu C."/>
        </authorList>
    </citation>
    <scope>NUCLEOTIDE SEQUENCE [LARGE SCALE GENOMIC DNA]</scope>
    <source>
        <strain evidence="1 2">C-30</strain>
    </source>
</reference>
<organism evidence="1 2">
    <name type="scientific">Ligilactobacillus murinus</name>
    <dbReference type="NCBI Taxonomy" id="1622"/>
    <lineage>
        <taxon>Bacteria</taxon>
        <taxon>Bacillati</taxon>
        <taxon>Bacillota</taxon>
        <taxon>Bacilli</taxon>
        <taxon>Lactobacillales</taxon>
        <taxon>Lactobacillaceae</taxon>
        <taxon>Ligilactobacillus</taxon>
    </lineage>
</organism>
<dbReference type="Pfam" id="PF08282">
    <property type="entry name" value="Hydrolase_3"/>
    <property type="match status" value="1"/>
</dbReference>
<dbReference type="Gene3D" id="3.30.1240.10">
    <property type="match status" value="1"/>
</dbReference>
<dbReference type="InterPro" id="IPR000150">
    <property type="entry name" value="Cof"/>
</dbReference>
<dbReference type="EMBL" id="QZFR01000093">
    <property type="protein sequence ID" value="RXV66670.1"/>
    <property type="molecule type" value="Genomic_DNA"/>
</dbReference>
<proteinExistence type="predicted"/>
<dbReference type="PANTHER" id="PTHR10000:SF8">
    <property type="entry name" value="HAD SUPERFAMILY HYDROLASE-LIKE, TYPE 3"/>
    <property type="match status" value="1"/>
</dbReference>
<dbReference type="AlphaFoldDB" id="A0A4Q2ACW0"/>
<accession>A0A4Q2ACW0</accession>
<dbReference type="GO" id="GO:0000287">
    <property type="term" value="F:magnesium ion binding"/>
    <property type="evidence" value="ECO:0007669"/>
    <property type="project" value="TreeGrafter"/>
</dbReference>
<dbReference type="RefSeq" id="WP_089135064.1">
    <property type="nucleotide sequence ID" value="NZ_BDFM01000029.1"/>
</dbReference>
<dbReference type="SFLD" id="SFLDG01144">
    <property type="entry name" value="C2.B.4:_PGP_Like"/>
    <property type="match status" value="1"/>
</dbReference>
<gene>
    <name evidence="1" type="ORF">D6C19_09890</name>
</gene>
<comment type="caution">
    <text evidence="1">The sequence shown here is derived from an EMBL/GenBank/DDBJ whole genome shotgun (WGS) entry which is preliminary data.</text>
</comment>
<dbReference type="InterPro" id="IPR023214">
    <property type="entry name" value="HAD_sf"/>
</dbReference>
<evidence type="ECO:0000313" key="2">
    <source>
        <dbReference type="Proteomes" id="UP000289316"/>
    </source>
</evidence>
<sequence>MDIKLIAIDIDGTLVNSKGQLTPKVKETIKQATAQGIKVVICTGRPLAGVTELLAQLDLADQDDQYVVCFGGAVVETTSGKLIFQKKISYDDFVDLEAIARKLNLHFQAINTERIYTCNKDIGYYTLYEANLVSMPISYRTPEEMREIPLVKAMYIEDAEILDPAIAKQEYFEPIKDRLDLMKTAPFYYEAYAKGVNKGNALVKLCEILDLTADNVIAIGDEENDISMLKFAGTGVAMGNAVPAVKEVATHHTVDNDHDGVAQAIRELALKK</sequence>
<dbReference type="NCBIfam" id="NF007806">
    <property type="entry name" value="PRK10513.1"/>
    <property type="match status" value="1"/>
</dbReference>
<dbReference type="NCBIfam" id="TIGR00099">
    <property type="entry name" value="Cof-subfamily"/>
    <property type="match status" value="1"/>
</dbReference>
<dbReference type="CDD" id="cd07516">
    <property type="entry name" value="HAD_Pase"/>
    <property type="match status" value="1"/>
</dbReference>
<dbReference type="Gene3D" id="3.40.50.1000">
    <property type="entry name" value="HAD superfamily/HAD-like"/>
    <property type="match status" value="1"/>
</dbReference>
<dbReference type="Proteomes" id="UP000289316">
    <property type="component" value="Unassembled WGS sequence"/>
</dbReference>
<dbReference type="GO" id="GO:0005829">
    <property type="term" value="C:cytosol"/>
    <property type="evidence" value="ECO:0007669"/>
    <property type="project" value="TreeGrafter"/>
</dbReference>
<name>A0A4Q2ACW0_9LACO</name>
<keyword evidence="1" id="KW-0378">Hydrolase</keyword>
<dbReference type="EC" id="3.1.3.23" evidence="1"/>
<dbReference type="NCBIfam" id="TIGR01484">
    <property type="entry name" value="HAD-SF-IIB"/>
    <property type="match status" value="1"/>
</dbReference>
<dbReference type="SUPFAM" id="SSF56784">
    <property type="entry name" value="HAD-like"/>
    <property type="match status" value="1"/>
</dbReference>
<dbReference type="PANTHER" id="PTHR10000">
    <property type="entry name" value="PHOSPHOSERINE PHOSPHATASE"/>
    <property type="match status" value="1"/>
</dbReference>
<dbReference type="SFLD" id="SFLDG01140">
    <property type="entry name" value="C2.B:_Phosphomannomutase_and_P"/>
    <property type="match status" value="1"/>
</dbReference>
<dbReference type="GO" id="GO:0050308">
    <property type="term" value="F:sugar-phosphatase activity"/>
    <property type="evidence" value="ECO:0007669"/>
    <property type="project" value="UniProtKB-EC"/>
</dbReference>
<dbReference type="OrthoDB" id="9790031at2"/>
<protein>
    <submittedName>
        <fullName evidence="1">Sugar-phosphatase</fullName>
        <ecNumber evidence="1">3.1.3.23</ecNumber>
    </submittedName>
</protein>
<evidence type="ECO:0000313" key="1">
    <source>
        <dbReference type="EMBL" id="RXV66670.1"/>
    </source>
</evidence>
<dbReference type="InterPro" id="IPR006379">
    <property type="entry name" value="HAD-SF_hydro_IIB"/>
</dbReference>
<dbReference type="InterPro" id="IPR036412">
    <property type="entry name" value="HAD-like_sf"/>
</dbReference>
<dbReference type="PROSITE" id="PS01228">
    <property type="entry name" value="COF_1"/>
    <property type="match status" value="1"/>
</dbReference>